<keyword evidence="6 7" id="KW-0472">Membrane</keyword>
<keyword evidence="11" id="KW-1185">Reference proteome</keyword>
<dbReference type="AlphaFoldDB" id="A0A7W4W5L1"/>
<dbReference type="RefSeq" id="WP_183410297.1">
    <property type="nucleotide sequence ID" value="NZ_JACHWY010000002.1"/>
</dbReference>
<dbReference type="InterPro" id="IPR025713">
    <property type="entry name" value="MotB-like_N_dom"/>
</dbReference>
<evidence type="ECO:0000256" key="5">
    <source>
        <dbReference type="ARBA" id="ARBA00022989"/>
    </source>
</evidence>
<dbReference type="GO" id="GO:0005886">
    <property type="term" value="C:plasma membrane"/>
    <property type="evidence" value="ECO:0007669"/>
    <property type="project" value="UniProtKB-SubCell"/>
</dbReference>
<evidence type="ECO:0000256" key="6">
    <source>
        <dbReference type="ARBA" id="ARBA00023136"/>
    </source>
</evidence>
<dbReference type="PANTHER" id="PTHR30329:SF21">
    <property type="entry name" value="LIPOPROTEIN YIAD-RELATED"/>
    <property type="match status" value="1"/>
</dbReference>
<evidence type="ECO:0000313" key="11">
    <source>
        <dbReference type="Proteomes" id="UP000537130"/>
    </source>
</evidence>
<dbReference type="Pfam" id="PF00691">
    <property type="entry name" value="OmpA"/>
    <property type="match status" value="1"/>
</dbReference>
<proteinExistence type="inferred from homology"/>
<keyword evidence="3" id="KW-1003">Cell membrane</keyword>
<dbReference type="PROSITE" id="PS51123">
    <property type="entry name" value="OMPA_2"/>
    <property type="match status" value="1"/>
</dbReference>
<evidence type="ECO:0000256" key="1">
    <source>
        <dbReference type="ARBA" id="ARBA00004162"/>
    </source>
</evidence>
<accession>A0A7W4W5L1</accession>
<dbReference type="PANTHER" id="PTHR30329">
    <property type="entry name" value="STATOR ELEMENT OF FLAGELLAR MOTOR COMPLEX"/>
    <property type="match status" value="1"/>
</dbReference>
<evidence type="ECO:0000256" key="2">
    <source>
        <dbReference type="ARBA" id="ARBA00008914"/>
    </source>
</evidence>
<keyword evidence="4 8" id="KW-0812">Transmembrane</keyword>
<feature type="domain" description="OmpA-like" evidence="9">
    <location>
        <begin position="141"/>
        <end position="262"/>
    </location>
</feature>
<evidence type="ECO:0000256" key="3">
    <source>
        <dbReference type="ARBA" id="ARBA00022475"/>
    </source>
</evidence>
<evidence type="ECO:0000259" key="9">
    <source>
        <dbReference type="PROSITE" id="PS51123"/>
    </source>
</evidence>
<evidence type="ECO:0000256" key="7">
    <source>
        <dbReference type="PROSITE-ProRule" id="PRU00473"/>
    </source>
</evidence>
<feature type="transmembrane region" description="Helical" evidence="8">
    <location>
        <begin position="15"/>
        <end position="37"/>
    </location>
</feature>
<evidence type="ECO:0000256" key="8">
    <source>
        <dbReference type="SAM" id="Phobius"/>
    </source>
</evidence>
<keyword evidence="5 8" id="KW-1133">Transmembrane helix</keyword>
<dbReference type="InterPro" id="IPR036737">
    <property type="entry name" value="OmpA-like_sf"/>
</dbReference>
<gene>
    <name evidence="10" type="ORF">FHR99_001784</name>
</gene>
<evidence type="ECO:0000313" key="10">
    <source>
        <dbReference type="EMBL" id="MBB3047518.1"/>
    </source>
</evidence>
<dbReference type="InterPro" id="IPR006665">
    <property type="entry name" value="OmpA-like"/>
</dbReference>
<dbReference type="CDD" id="cd07185">
    <property type="entry name" value="OmpA_C-like"/>
    <property type="match status" value="1"/>
</dbReference>
<protein>
    <submittedName>
        <fullName evidence="10">Chemotaxis protein MotB</fullName>
    </submittedName>
</protein>
<comment type="subcellular location">
    <subcellularLocation>
        <location evidence="1">Cell membrane</location>
        <topology evidence="1">Single-pass membrane protein</topology>
    </subcellularLocation>
</comment>
<dbReference type="InterPro" id="IPR050330">
    <property type="entry name" value="Bact_OuterMem_StrucFunc"/>
</dbReference>
<dbReference type="EMBL" id="JACHWY010000002">
    <property type="protein sequence ID" value="MBB3047518.1"/>
    <property type="molecule type" value="Genomic_DNA"/>
</dbReference>
<sequence>MEEAPQKKEAPGAPAWVMTFADLMSLLLAFFVLLFSFSEMDKQKFKELSGSMKDAFGVQRDVPAFNPPIGSSFITRDFSPGMPVPTEQDEVRQQALDELRKVTPDGEEEVEKELSEDLEKVRRYLAVEIAQGMVEVDHDGERVITIRIRETGSFPSGSAELSNDFNPVIKKIAKLTNEIGGRIAVAGHTDPVPISTSRFRSNWELSSARAVTVLEQIVAEGNIDPARFQVAGHGSTRPIDSNDTVEGRARNRRVEVILLRGGSLDSNYSGGLSGREASVLESLFPDG</sequence>
<dbReference type="Pfam" id="PF13677">
    <property type="entry name" value="MotB_plug"/>
    <property type="match status" value="1"/>
</dbReference>
<reference evidence="10 11" key="1">
    <citation type="submission" date="2020-08" db="EMBL/GenBank/DDBJ databases">
        <title>Genomic Encyclopedia of Type Strains, Phase III (KMG-III): the genomes of soil and plant-associated and newly described type strains.</title>
        <authorList>
            <person name="Whitman W."/>
        </authorList>
    </citation>
    <scope>NUCLEOTIDE SEQUENCE [LARGE SCALE GENOMIC DNA]</scope>
    <source>
        <strain evidence="10 11">CECT 8654</strain>
    </source>
</reference>
<name>A0A7W4W5L1_9GAMM</name>
<evidence type="ECO:0000256" key="4">
    <source>
        <dbReference type="ARBA" id="ARBA00022692"/>
    </source>
</evidence>
<comment type="similarity">
    <text evidence="2">Belongs to the MotB family.</text>
</comment>
<dbReference type="Proteomes" id="UP000537130">
    <property type="component" value="Unassembled WGS sequence"/>
</dbReference>
<dbReference type="SUPFAM" id="SSF103088">
    <property type="entry name" value="OmpA-like"/>
    <property type="match status" value="1"/>
</dbReference>
<comment type="caution">
    <text evidence="10">The sequence shown here is derived from an EMBL/GenBank/DDBJ whole genome shotgun (WGS) entry which is preliminary data.</text>
</comment>
<organism evidence="10 11">
    <name type="scientific">Litorivivens lipolytica</name>
    <dbReference type="NCBI Taxonomy" id="1524264"/>
    <lineage>
        <taxon>Bacteria</taxon>
        <taxon>Pseudomonadati</taxon>
        <taxon>Pseudomonadota</taxon>
        <taxon>Gammaproteobacteria</taxon>
        <taxon>Litorivivens</taxon>
    </lineage>
</organism>
<dbReference type="Gene3D" id="3.30.1330.60">
    <property type="entry name" value="OmpA-like domain"/>
    <property type="match status" value="1"/>
</dbReference>